<accession>X0RKS8</accession>
<proteinExistence type="predicted"/>
<gene>
    <name evidence="1" type="ORF">S01H1_12633</name>
</gene>
<protein>
    <submittedName>
        <fullName evidence="1">Uncharacterized protein</fullName>
    </submittedName>
</protein>
<dbReference type="AlphaFoldDB" id="X0RKS8"/>
<comment type="caution">
    <text evidence="1">The sequence shown here is derived from an EMBL/GenBank/DDBJ whole genome shotgun (WGS) entry which is preliminary data.</text>
</comment>
<feature type="non-terminal residue" evidence="1">
    <location>
        <position position="1"/>
    </location>
</feature>
<reference evidence="1" key="1">
    <citation type="journal article" date="2014" name="Front. Microbiol.">
        <title>High frequency of phylogenetically diverse reductive dehalogenase-homologous genes in deep subseafloor sedimentary metagenomes.</title>
        <authorList>
            <person name="Kawai M."/>
            <person name="Futagami T."/>
            <person name="Toyoda A."/>
            <person name="Takaki Y."/>
            <person name="Nishi S."/>
            <person name="Hori S."/>
            <person name="Arai W."/>
            <person name="Tsubouchi T."/>
            <person name="Morono Y."/>
            <person name="Uchiyama I."/>
            <person name="Ito T."/>
            <person name="Fujiyama A."/>
            <person name="Inagaki F."/>
            <person name="Takami H."/>
        </authorList>
    </citation>
    <scope>NUCLEOTIDE SEQUENCE</scope>
    <source>
        <strain evidence="1">Expedition CK06-06</strain>
    </source>
</reference>
<dbReference type="EMBL" id="BARS01006494">
    <property type="protein sequence ID" value="GAF69398.1"/>
    <property type="molecule type" value="Genomic_DNA"/>
</dbReference>
<name>X0RKS8_9ZZZZ</name>
<evidence type="ECO:0000313" key="1">
    <source>
        <dbReference type="EMBL" id="GAF69398.1"/>
    </source>
</evidence>
<sequence>DTIEGIPEWIVPGYSNSRSVNLGGHGGEVGNPVPAEVVRYSVYANCIYCFYSFPPQRSMEETS</sequence>
<organism evidence="1">
    <name type="scientific">marine sediment metagenome</name>
    <dbReference type="NCBI Taxonomy" id="412755"/>
    <lineage>
        <taxon>unclassified sequences</taxon>
        <taxon>metagenomes</taxon>
        <taxon>ecological metagenomes</taxon>
    </lineage>
</organism>